<dbReference type="AlphaFoldDB" id="A0A699QQV0"/>
<gene>
    <name evidence="1" type="ORF">Tci_843283</name>
</gene>
<dbReference type="EMBL" id="BKCJ011032852">
    <property type="protein sequence ID" value="GFC71313.1"/>
    <property type="molecule type" value="Genomic_DNA"/>
</dbReference>
<reference evidence="1" key="1">
    <citation type="journal article" date="2019" name="Sci. Rep.">
        <title>Draft genome of Tanacetum cinerariifolium, the natural source of mosquito coil.</title>
        <authorList>
            <person name="Yamashiro T."/>
            <person name="Shiraishi A."/>
            <person name="Satake H."/>
            <person name="Nakayama K."/>
        </authorList>
    </citation>
    <scope>NUCLEOTIDE SEQUENCE</scope>
</reference>
<feature type="non-terminal residue" evidence="1">
    <location>
        <position position="239"/>
    </location>
</feature>
<proteinExistence type="predicted"/>
<protein>
    <submittedName>
        <fullName evidence="1">Uncharacterized protein</fullName>
    </submittedName>
</protein>
<organism evidence="1">
    <name type="scientific">Tanacetum cinerariifolium</name>
    <name type="common">Dalmatian daisy</name>
    <name type="synonym">Chrysanthemum cinerariifolium</name>
    <dbReference type="NCBI Taxonomy" id="118510"/>
    <lineage>
        <taxon>Eukaryota</taxon>
        <taxon>Viridiplantae</taxon>
        <taxon>Streptophyta</taxon>
        <taxon>Embryophyta</taxon>
        <taxon>Tracheophyta</taxon>
        <taxon>Spermatophyta</taxon>
        <taxon>Magnoliopsida</taxon>
        <taxon>eudicotyledons</taxon>
        <taxon>Gunneridae</taxon>
        <taxon>Pentapetalae</taxon>
        <taxon>asterids</taxon>
        <taxon>campanulids</taxon>
        <taxon>Asterales</taxon>
        <taxon>Asteraceae</taxon>
        <taxon>Asteroideae</taxon>
        <taxon>Anthemideae</taxon>
        <taxon>Anthemidinae</taxon>
        <taxon>Tanacetum</taxon>
    </lineage>
</organism>
<accession>A0A699QQV0</accession>
<comment type="caution">
    <text evidence="1">The sequence shown here is derived from an EMBL/GenBank/DDBJ whole genome shotgun (WGS) entry which is preliminary data.</text>
</comment>
<sequence>MNVRGDEGSDADDDDEELYRDLNINLAGRDVQMTDVHTTQVLEDTHVTLTSVNPYGQKQSSSVSSQFVTSMFNPSPDADIDSLFESIPRVDVPVTTTVVPLLVTAPTLPPPSIHIMSQVQQAPAPTPTAALSSSLQDLLKFWLRDEAQAENEDFLNKLDENIQKIINKQVKEQVKVQVSKILPKIERTVNEQLKAEVLTRSSNSSKTSYVVAADLFKMELKKILIEKMESNKSIHRLDE</sequence>
<name>A0A699QQV0_TANCI</name>
<evidence type="ECO:0000313" key="1">
    <source>
        <dbReference type="EMBL" id="GFC71313.1"/>
    </source>
</evidence>